<dbReference type="Proteomes" id="UP000510686">
    <property type="component" value="Chromosome 7"/>
</dbReference>
<evidence type="ECO:0000313" key="2">
    <source>
        <dbReference type="EMBL" id="QLI74518.1"/>
    </source>
</evidence>
<feature type="compositionally biased region" description="Basic residues" evidence="1">
    <location>
        <begin position="120"/>
        <end position="130"/>
    </location>
</feature>
<dbReference type="EMBL" id="CP058938">
    <property type="protein sequence ID" value="QLI74518.1"/>
    <property type="molecule type" value="Genomic_DNA"/>
</dbReference>
<sequence length="305" mass="34783">MSSYKYSGGHIKNRGKAKQTMMDDSIDELCRAFAQLSLHEKPVRDVPQDRNSMIASRRKLFQAILSLTDPNDSSNHFSHHAAQFDSEGDTAMGNPATAENNTQVVPTVLVQPPLLVTSRPRAKLKSGNGHKQKDGKQSKTKSQARVPSLSRKFIIEDPIQYFIQNWEATWVAWTSLRQLMALPPRIPVIELDLESRVVALHRVVSGKDANLPPRFGHVQLVLFLDALERRIRQDRLNNLIVAKHRRRYETQAIDMFLSSLDRALNTRTPRSRIWTLKRFGEKWNDIVGSWVLLLLIFSRTAESSV</sequence>
<dbReference type="AlphaFoldDB" id="A0A7D5V4U6"/>
<reference evidence="2 3" key="1">
    <citation type="submission" date="2020-07" db="EMBL/GenBank/DDBJ databases">
        <title>Telomere length de novo assembly of all 7 chromosomes of the fungus, Metarhizium brunneum, using a novel assembly pipeline.</title>
        <authorList>
            <person name="Saud z."/>
            <person name="Kortsinoglou A."/>
            <person name="Kouvelis V.N."/>
            <person name="Butt T.M."/>
        </authorList>
    </citation>
    <scope>NUCLEOTIDE SEQUENCE [LARGE SCALE GENOMIC DNA]</scope>
    <source>
        <strain evidence="2 3">4556</strain>
    </source>
</reference>
<dbReference type="KEGG" id="mbrn:90968279"/>
<organism evidence="2 3">
    <name type="scientific">Metarhizium brunneum</name>
    <dbReference type="NCBI Taxonomy" id="500148"/>
    <lineage>
        <taxon>Eukaryota</taxon>
        <taxon>Fungi</taxon>
        <taxon>Dikarya</taxon>
        <taxon>Ascomycota</taxon>
        <taxon>Pezizomycotina</taxon>
        <taxon>Sordariomycetes</taxon>
        <taxon>Hypocreomycetidae</taxon>
        <taxon>Hypocreales</taxon>
        <taxon>Clavicipitaceae</taxon>
        <taxon>Metarhizium</taxon>
    </lineage>
</organism>
<evidence type="ECO:0000256" key="1">
    <source>
        <dbReference type="SAM" id="MobiDB-lite"/>
    </source>
</evidence>
<dbReference type="GeneID" id="90968279"/>
<protein>
    <submittedName>
        <fullName evidence="2">Uncharacterized protein</fullName>
    </submittedName>
</protein>
<evidence type="ECO:0000313" key="3">
    <source>
        <dbReference type="Proteomes" id="UP000510686"/>
    </source>
</evidence>
<accession>A0A7D5V4U6</accession>
<name>A0A7D5V4U6_9HYPO</name>
<feature type="region of interest" description="Disordered" evidence="1">
    <location>
        <begin position="119"/>
        <end position="145"/>
    </location>
</feature>
<dbReference type="OrthoDB" id="10613520at2759"/>
<proteinExistence type="predicted"/>
<keyword evidence="3" id="KW-1185">Reference proteome</keyword>
<gene>
    <name evidence="2" type="ORF">G6M90_00g112860</name>
</gene>
<dbReference type="RefSeq" id="XP_065987924.1">
    <property type="nucleotide sequence ID" value="XM_066131870.1"/>
</dbReference>